<dbReference type="Proteomes" id="UP001172778">
    <property type="component" value="Unassembled WGS sequence"/>
</dbReference>
<comment type="caution">
    <text evidence="2">The sequence shown here is derived from an EMBL/GenBank/DDBJ whole genome shotgun (WGS) entry which is preliminary data.</text>
</comment>
<feature type="region of interest" description="Disordered" evidence="1">
    <location>
        <begin position="38"/>
        <end position="70"/>
    </location>
</feature>
<sequence length="70" mass="7571">MTYPTIRCGACHRKLAEGAYSYLAIKCPRCGVINQLKAVEPPTRTPRASTASDDHDTEPGHPSGQPPHRG</sequence>
<accession>A0ABT7DWQ9</accession>
<evidence type="ECO:0000313" key="2">
    <source>
        <dbReference type="EMBL" id="MDK2124503.1"/>
    </source>
</evidence>
<dbReference type="RefSeq" id="WP_284100814.1">
    <property type="nucleotide sequence ID" value="NZ_JARRAF010000010.1"/>
</dbReference>
<keyword evidence="2" id="KW-0238">DNA-binding</keyword>
<organism evidence="2 3">
    <name type="scientific">Parachitinimonas caeni</name>
    <dbReference type="NCBI Taxonomy" id="3031301"/>
    <lineage>
        <taxon>Bacteria</taxon>
        <taxon>Pseudomonadati</taxon>
        <taxon>Pseudomonadota</taxon>
        <taxon>Betaproteobacteria</taxon>
        <taxon>Neisseriales</taxon>
        <taxon>Chitinibacteraceae</taxon>
        <taxon>Parachitinimonas</taxon>
    </lineage>
</organism>
<proteinExistence type="predicted"/>
<evidence type="ECO:0000256" key="1">
    <source>
        <dbReference type="SAM" id="MobiDB-lite"/>
    </source>
</evidence>
<dbReference type="GO" id="GO:0003677">
    <property type="term" value="F:DNA binding"/>
    <property type="evidence" value="ECO:0007669"/>
    <property type="project" value="UniProtKB-KW"/>
</dbReference>
<gene>
    <name evidence="2" type="ORF">PZA18_10605</name>
</gene>
<evidence type="ECO:0000313" key="3">
    <source>
        <dbReference type="Proteomes" id="UP001172778"/>
    </source>
</evidence>
<protein>
    <submittedName>
        <fullName evidence="2">Com family DNA-binding transcriptional regulator</fullName>
    </submittedName>
</protein>
<dbReference type="EMBL" id="JARRAF010000010">
    <property type="protein sequence ID" value="MDK2124503.1"/>
    <property type="molecule type" value="Genomic_DNA"/>
</dbReference>
<dbReference type="Pfam" id="PF10122">
    <property type="entry name" value="Zn_ribbon_Com"/>
    <property type="match status" value="1"/>
</dbReference>
<reference evidence="2" key="1">
    <citation type="submission" date="2023-03" db="EMBL/GenBank/DDBJ databases">
        <title>Chitinimonas shenzhenensis gen. nov., sp. nov., a novel member of family Burkholderiaceae isolated from activated sludge collected in Shen Zhen, China.</title>
        <authorList>
            <person name="Wang X."/>
        </authorList>
    </citation>
    <scope>NUCLEOTIDE SEQUENCE</scope>
    <source>
        <strain evidence="2">DQS-5</strain>
    </source>
</reference>
<name>A0ABT7DWQ9_9NEIS</name>
<keyword evidence="3" id="KW-1185">Reference proteome</keyword>
<dbReference type="InterPro" id="IPR019294">
    <property type="entry name" value="Translation_reg_Com"/>
</dbReference>